<comment type="caution">
    <text evidence="1">The sequence shown here is derived from an EMBL/GenBank/DDBJ whole genome shotgun (WGS) entry which is preliminary data.</text>
</comment>
<protein>
    <submittedName>
        <fullName evidence="1">Uncharacterized protein</fullName>
    </submittedName>
</protein>
<sequence length="85" mass="9160">MGAETAASRGKVGYITGQLALQELLGIGAGDLHQPQMAEVKKAQTGLCRWKFGALRGYLRTLACKELLPGSVCHGVIRAFGIRRY</sequence>
<dbReference type="Proteomes" id="UP001224392">
    <property type="component" value="Unassembled WGS sequence"/>
</dbReference>
<dbReference type="EMBL" id="BSYJ01000003">
    <property type="protein sequence ID" value="GMG87585.1"/>
    <property type="molecule type" value="Genomic_DNA"/>
</dbReference>
<proteinExistence type="predicted"/>
<evidence type="ECO:0000313" key="1">
    <source>
        <dbReference type="EMBL" id="GMG87585.1"/>
    </source>
</evidence>
<accession>A0ABQ6LZS7</accession>
<name>A0ABQ6LZS7_9GAMM</name>
<keyword evidence="2" id="KW-1185">Reference proteome</keyword>
<gene>
    <name evidence="1" type="ORF">MNKW57_19060</name>
</gene>
<reference evidence="1 2" key="1">
    <citation type="submission" date="2023-04" db="EMBL/GenBank/DDBJ databases">
        <title>Marinobulbifer ophiurae gen. nov., sp. Nov., isolate from tissue of brittle star Ophioplocus japonicus.</title>
        <authorList>
            <person name="Kawano K."/>
            <person name="Sawayama S."/>
            <person name="Nakagawa S."/>
        </authorList>
    </citation>
    <scope>NUCLEOTIDE SEQUENCE [LARGE SCALE GENOMIC DNA]</scope>
    <source>
        <strain evidence="1 2">NKW57</strain>
    </source>
</reference>
<evidence type="ECO:0000313" key="2">
    <source>
        <dbReference type="Proteomes" id="UP001224392"/>
    </source>
</evidence>
<organism evidence="1 2">
    <name type="scientific">Biformimicrobium ophioploci</name>
    <dbReference type="NCBI Taxonomy" id="3036711"/>
    <lineage>
        <taxon>Bacteria</taxon>
        <taxon>Pseudomonadati</taxon>
        <taxon>Pseudomonadota</taxon>
        <taxon>Gammaproteobacteria</taxon>
        <taxon>Cellvibrionales</taxon>
        <taxon>Microbulbiferaceae</taxon>
        <taxon>Biformimicrobium</taxon>
    </lineage>
</organism>